<evidence type="ECO:0000256" key="2">
    <source>
        <dbReference type="ARBA" id="ARBA00022452"/>
    </source>
</evidence>
<evidence type="ECO:0000256" key="1">
    <source>
        <dbReference type="ARBA" id="ARBA00004370"/>
    </source>
</evidence>
<evidence type="ECO:0000313" key="7">
    <source>
        <dbReference type="EMBL" id="AGA65154.1"/>
    </source>
</evidence>
<dbReference type="AlphaFoldDB" id="L0EUD1"/>
<dbReference type="Gene3D" id="3.10.20.310">
    <property type="entry name" value="membrane protein fhac"/>
    <property type="match status" value="1"/>
</dbReference>
<dbReference type="Proteomes" id="UP000010799">
    <property type="component" value="Chromosome"/>
</dbReference>
<feature type="transmembrane region" description="Helical" evidence="4">
    <location>
        <begin position="21"/>
        <end position="43"/>
    </location>
</feature>
<dbReference type="PATRIC" id="fig|1215343.11.peg.1198"/>
<evidence type="ECO:0000256" key="4">
    <source>
        <dbReference type="SAM" id="Phobius"/>
    </source>
</evidence>
<keyword evidence="4" id="KW-0812">Transmembrane</keyword>
<protein>
    <submittedName>
        <fullName evidence="7">Putative surface antigen</fullName>
    </submittedName>
</protein>
<accession>L0EUD1</accession>
<gene>
    <name evidence="7" type="ordered locus">B488_11620</name>
</gene>
<evidence type="ECO:0000259" key="5">
    <source>
        <dbReference type="Pfam" id="PF01103"/>
    </source>
</evidence>
<name>L0EUD1_LIBCB</name>
<keyword evidence="3 4" id="KW-0472">Membrane</keyword>
<dbReference type="KEGG" id="lcc:B488_11620"/>
<sequence length="654" mass="72857">MKNQFLKIEKKSLVLKISDILDFKNGITFILIYVVYFIIGGGFNSLSWASTLYNQNSHDSHQEIGNNINVGFFYQVTISADASAKELDEYKEISILVRDQKKNVSDFSELLIKARNDRKKLIAFLYEKARYDAVVKIYINNFPLDKVLDYTSEVQASGLLSVVIQIKSGSIFSLNKVYLKSDEILPDSVRKNVMLALNQKVDASLLIKAGQNIVDALKKIGYPFAKIDRREVIADHINKKFDVVFFVKRGPSAFIGKIRVVGQKGITPEFVIYFSRLKKGQKYSSDSLKKAATVLRQLGVFASVRVYEGNTLDVDGSLPVIIEVSESPYRYFGLGVQFATVDGVSGNGYWGHRNLLGNAESLRVETAISRIGKSFNISDIDYSAAIIFSKPELFMPGITFNSGVNMKIERGDFYKSTSIIVASGYSYELSDKEAISVNMEMYRVIERYSYGADSYLGVVLPVEYVRDARVNKLNPTTGYRASFLIRPGYQLTRQAFYSTIKGSFSIYQILGADSPLVFATKVSAGLLLTSQDLFLLPITQRFYAGGGSSVRGYKYNEISPRNALGQAIGGNFFITLSLEARVSLTDKIGFVAFIDTGTVRRGASVHFSEFRSGSGIGARYNTFLGPIRFDVAIPLNRYKNSSRYAVYAGIGHAF</sequence>
<dbReference type="PANTHER" id="PTHR12815">
    <property type="entry name" value="SORTING AND ASSEMBLY MACHINERY SAMM50 PROTEIN FAMILY MEMBER"/>
    <property type="match status" value="1"/>
</dbReference>
<dbReference type="InterPro" id="IPR000184">
    <property type="entry name" value="Bac_surfAg_D15"/>
</dbReference>
<dbReference type="Pfam" id="PF07244">
    <property type="entry name" value="POTRA"/>
    <property type="match status" value="1"/>
</dbReference>
<dbReference type="Gene3D" id="2.40.160.50">
    <property type="entry name" value="membrane protein fhac: a member of the omp85/tpsb transporter family"/>
    <property type="match status" value="1"/>
</dbReference>
<dbReference type="eggNOG" id="COG0729">
    <property type="taxonomic scope" value="Bacteria"/>
</dbReference>
<dbReference type="STRING" id="1215343.B488_11620"/>
<proteinExistence type="predicted"/>
<comment type="subcellular location">
    <subcellularLocation>
        <location evidence="1">Membrane</location>
    </subcellularLocation>
</comment>
<keyword evidence="2" id="KW-1134">Transmembrane beta strand</keyword>
<evidence type="ECO:0000313" key="8">
    <source>
        <dbReference type="Proteomes" id="UP000010799"/>
    </source>
</evidence>
<dbReference type="Pfam" id="PF01103">
    <property type="entry name" value="Omp85"/>
    <property type="match status" value="1"/>
</dbReference>
<keyword evidence="4" id="KW-1133">Transmembrane helix</keyword>
<keyword evidence="8" id="KW-1185">Reference proteome</keyword>
<dbReference type="PANTHER" id="PTHR12815:SF42">
    <property type="entry name" value="BACTERIAL SURFACE ANTIGEN (D15) DOMAIN-CONTAINING PROTEIN"/>
    <property type="match status" value="1"/>
</dbReference>
<dbReference type="GO" id="GO:0019867">
    <property type="term" value="C:outer membrane"/>
    <property type="evidence" value="ECO:0007669"/>
    <property type="project" value="InterPro"/>
</dbReference>
<feature type="domain" description="Bacterial surface antigen (D15)" evidence="5">
    <location>
        <begin position="354"/>
        <end position="654"/>
    </location>
</feature>
<organism evidence="7 8">
    <name type="scientific">Liberibacter crescens (strain BT-1)</name>
    <dbReference type="NCBI Taxonomy" id="1215343"/>
    <lineage>
        <taxon>Bacteria</taxon>
        <taxon>Pseudomonadati</taxon>
        <taxon>Pseudomonadota</taxon>
        <taxon>Alphaproteobacteria</taxon>
        <taxon>Hyphomicrobiales</taxon>
        <taxon>Rhizobiaceae</taxon>
        <taxon>Liberibacter</taxon>
    </lineage>
</organism>
<evidence type="ECO:0000256" key="3">
    <source>
        <dbReference type="ARBA" id="ARBA00023136"/>
    </source>
</evidence>
<feature type="domain" description="POTRA" evidence="6">
    <location>
        <begin position="255"/>
        <end position="326"/>
    </location>
</feature>
<dbReference type="EMBL" id="CP003789">
    <property type="protein sequence ID" value="AGA65154.1"/>
    <property type="molecule type" value="Genomic_DNA"/>
</dbReference>
<dbReference type="HOGENOM" id="CLU_018618_0_1_5"/>
<evidence type="ECO:0000259" key="6">
    <source>
        <dbReference type="Pfam" id="PF07244"/>
    </source>
</evidence>
<dbReference type="InterPro" id="IPR010827">
    <property type="entry name" value="BamA/TamA_POTRA"/>
</dbReference>
<dbReference type="InterPro" id="IPR039910">
    <property type="entry name" value="D15-like"/>
</dbReference>
<reference evidence="7 8" key="1">
    <citation type="journal article" date="2012" name="Stand. Genomic Sci.">
        <title>Complete genome sequence of Liberibacter crescens BT-1.</title>
        <authorList>
            <person name="Leonard M.T."/>
            <person name="Fagen J.R."/>
            <person name="Davis-Richardson A.G."/>
            <person name="Davis M.J."/>
            <person name="Triplett E.W."/>
        </authorList>
    </citation>
    <scope>NUCLEOTIDE SEQUENCE [LARGE SCALE GENOMIC DNA]</scope>
    <source>
        <strain evidence="7 8">BT-1</strain>
    </source>
</reference>